<evidence type="ECO:0000256" key="1">
    <source>
        <dbReference type="ARBA" id="ARBA00004141"/>
    </source>
</evidence>
<keyword evidence="8 10" id="KW-0472">Membrane</keyword>
<feature type="compositionally biased region" description="Basic residues" evidence="9">
    <location>
        <begin position="905"/>
        <end position="914"/>
    </location>
</feature>
<dbReference type="Proteomes" id="UP000001812">
    <property type="component" value="Chromosome II"/>
</dbReference>
<dbReference type="InterPro" id="IPR027417">
    <property type="entry name" value="P-loop_NTPase"/>
</dbReference>
<keyword evidence="5" id="KW-0547">Nucleotide-binding</keyword>
<feature type="region of interest" description="Disordered" evidence="9">
    <location>
        <begin position="514"/>
        <end position="774"/>
    </location>
</feature>
<feature type="compositionally biased region" description="Basic and acidic residues" evidence="9">
    <location>
        <begin position="792"/>
        <end position="816"/>
    </location>
</feature>
<dbReference type="InterPro" id="IPR013525">
    <property type="entry name" value="ABC2_TM"/>
</dbReference>
<evidence type="ECO:0000256" key="3">
    <source>
        <dbReference type="ARBA" id="ARBA00022519"/>
    </source>
</evidence>
<dbReference type="PROSITE" id="PS00211">
    <property type="entry name" value="ABC_TRANSPORTER_1"/>
    <property type="match status" value="1"/>
</dbReference>
<dbReference type="GO" id="GO:0005524">
    <property type="term" value="F:ATP binding"/>
    <property type="evidence" value="ECO:0007669"/>
    <property type="project" value="UniProtKB-KW"/>
</dbReference>
<feature type="compositionally biased region" description="Basic and acidic residues" evidence="9">
    <location>
        <begin position="827"/>
        <end position="855"/>
    </location>
</feature>
<evidence type="ECO:0000256" key="4">
    <source>
        <dbReference type="ARBA" id="ARBA00022692"/>
    </source>
</evidence>
<feature type="compositionally biased region" description="Basic and acidic residues" evidence="9">
    <location>
        <begin position="756"/>
        <end position="774"/>
    </location>
</feature>
<feature type="compositionally biased region" description="Basic and acidic residues" evidence="9">
    <location>
        <begin position="731"/>
        <end position="747"/>
    </location>
</feature>
<dbReference type="PROSITE" id="PS51012">
    <property type="entry name" value="ABC_TM2"/>
    <property type="match status" value="1"/>
</dbReference>
<feature type="compositionally biased region" description="Basic and acidic residues" evidence="9">
    <location>
        <begin position="986"/>
        <end position="1012"/>
    </location>
</feature>
<feature type="compositionally biased region" description="Basic and acidic residues" evidence="9">
    <location>
        <begin position="915"/>
        <end position="933"/>
    </location>
</feature>
<dbReference type="Gene3D" id="3.40.1710.10">
    <property type="entry name" value="abc type-2 transporter like domain"/>
    <property type="match status" value="1"/>
</dbReference>
<protein>
    <submittedName>
        <fullName evidence="13">ABC transporter, permease protein</fullName>
    </submittedName>
</protein>
<feature type="compositionally biased region" description="Basic residues" evidence="9">
    <location>
        <begin position="647"/>
        <end position="703"/>
    </location>
</feature>
<dbReference type="PANTHER" id="PTHR43038">
    <property type="entry name" value="ATP-BINDING CASSETTE, SUB-FAMILY H, MEMBER 1"/>
    <property type="match status" value="1"/>
</dbReference>
<evidence type="ECO:0000313" key="13">
    <source>
        <dbReference type="EMBL" id="EET04637.1"/>
    </source>
</evidence>
<dbReference type="PROSITE" id="PS50893">
    <property type="entry name" value="ABC_TRANSPORTER_2"/>
    <property type="match status" value="2"/>
</dbReference>
<feature type="compositionally biased region" description="Low complexity" evidence="9">
    <location>
        <begin position="525"/>
        <end position="541"/>
    </location>
</feature>
<evidence type="ECO:0000256" key="9">
    <source>
        <dbReference type="SAM" id="MobiDB-lite"/>
    </source>
</evidence>
<keyword evidence="6" id="KW-0067">ATP-binding</keyword>
<sequence>MSAPSVVRFSDVSLRYGKTVALERITLEIPAGLTIGLIGPDGVGKSSLLALAAGARALQTGAVDALGGDMRSRRHRERVCRRIAYMPQGLGKNLYPTLSVEENLQFFARLFGHDADERRRRIDALTRSTGLFAFLSRPAGKLSGGMKQKLGLCCALIHDPDLLILDEPTTGVDPLARAQFWDLIARIRSERPAMSVIVATAYMDEAQRFDWLIAMDAGRVLATGAPAELLARTGCDSLEAAFIALLPEDERRGHKPVTLEPLRADAQTGTAIEARGLTMRFGDFTAVDHVSFRIRRGEIFGFLGSNGCGKSTTMKMLTGLLPATEGTAQLFGKTVDPKDINTRRRVGYMSQAFSLYSELTVRQNLVLHARLFGVPAAEIDARVDEMARRFGLADIYDMLPDSLPLGMRQRLSLAVAMVHKPELLILDEPTSGVDPVARDSFWQLMIDLARRDRVTIFISTHFMNEAQRCDRISLMHAGRVLASDAPAALVRARGAATLEEAFIGYLVDASAQEAQGGAGGRPGAGERAAGESLAGRGAATDGDADGAHARPAAYANGAAQHRAPDADAAGTDVAAETGARDDARTAHAAGHSAGKRRTRHGGLRSRLRSRLRCRLRCRLRSRPRSRPRSQRRKRRRTRTRTCGGHHGGCRRRNRRRTGRERGIGHGRRRPGSPRRIRRHVTPRRERAGRHAVRRRAAVARRAGRAAPSRIQRAARAQLHVARDAGAASRSRSRDARADRLARADVRDRHRHQPRRRGSDLRGARPRSDRAEPRLRAEPLRLALLRRAAADRRLRGARPPDARRRAVARDRDSAELRARRRARRARADRHVDRRRDAAARRDDPRLRDRHAHDVARRQGAAPPRRDARAARGSGHALPLQPGREEPAGDDPRRDAAAAADVARDAHRARRRSRTRARLDPEPVRDARHAHRVPDRQAGAVRRARDAELPADDDARAHRVRRARQGQLHDAVARGADLQRRRHGHRPARVDVHAQPGGRDRDDDHRHDDPDRAVRGAAHAAVVARGHRALDRPRLSGHLHAVDQPRRVQQGAVAPRALLAVLAARRLRTGDPRRDHTALEKTGTLIMRRLAIVYRLGVKELWSLVRDPILLVLIAYTFTASIYSAATARPDTLHMAPIAIIDEDASPLSARIASAFFPPQFALPRMVTLAEADRGMDAGDFTFVLDIPPNFQRDVLAGRPAQIQLNVDATRMSQAFTGNGYVQQIVSGEIDDFARRYRANTAPPVDIAMHMRFNPNLDQTWFGSLMEVINNVTLLSMVLTGAALIREREHGTIEHLLVMPVTPGEIMLAKVWSMGLVVACAAAFSLAFVVRGALHVPIEGSVALFVIGMAIHLFATTSMGIFLATLVRSMPQFGMLLVLVLLPLQLLSGSLTPRESMPFAVQNIMLAAPTTHFVEIGQAILYRGAGIETVWRQFLILAVIGTALFLLSLKRFRKTIGQMA</sequence>
<feature type="transmembrane region" description="Helical" evidence="10">
    <location>
        <begin position="1428"/>
        <end position="1447"/>
    </location>
</feature>
<keyword evidence="2" id="KW-1003">Cell membrane</keyword>
<feature type="transmembrane region" description="Helical" evidence="10">
    <location>
        <begin position="1340"/>
        <end position="1364"/>
    </location>
</feature>
<feature type="compositionally biased region" description="Basic residues" evidence="9">
    <location>
        <begin position="593"/>
        <end position="639"/>
    </location>
</feature>
<evidence type="ECO:0000259" key="12">
    <source>
        <dbReference type="PROSITE" id="PS51012"/>
    </source>
</evidence>
<feature type="compositionally biased region" description="Basic and acidic residues" evidence="9">
    <location>
        <begin position="941"/>
        <end position="955"/>
    </location>
</feature>
<feature type="transmembrane region" description="Helical" evidence="10">
    <location>
        <begin position="1304"/>
        <end position="1328"/>
    </location>
</feature>
<feature type="compositionally biased region" description="Low complexity" evidence="9">
    <location>
        <begin position="558"/>
        <end position="569"/>
    </location>
</feature>
<evidence type="ECO:0000259" key="11">
    <source>
        <dbReference type="PROSITE" id="PS50893"/>
    </source>
</evidence>
<comment type="subcellular location">
    <subcellularLocation>
        <location evidence="1">Membrane</location>
        <topology evidence="1">Multi-pass membrane protein</topology>
    </subcellularLocation>
</comment>
<dbReference type="GO" id="GO:0016887">
    <property type="term" value="F:ATP hydrolysis activity"/>
    <property type="evidence" value="ECO:0007669"/>
    <property type="project" value="InterPro"/>
</dbReference>
<dbReference type="HOGENOM" id="CLU_000604_16_1_4"/>
<dbReference type="EMBL" id="CM000833">
    <property type="protein sequence ID" value="EET04637.1"/>
    <property type="molecule type" value="Genomic_DNA"/>
</dbReference>
<dbReference type="InterPro" id="IPR003593">
    <property type="entry name" value="AAA+_ATPase"/>
</dbReference>
<keyword evidence="7 10" id="KW-1133">Transmembrane helix</keyword>
<dbReference type="InterPro" id="IPR003439">
    <property type="entry name" value="ABC_transporter-like_ATP-bd"/>
</dbReference>
<evidence type="ECO:0000256" key="6">
    <source>
        <dbReference type="ARBA" id="ARBA00022840"/>
    </source>
</evidence>
<evidence type="ECO:0000256" key="7">
    <source>
        <dbReference type="ARBA" id="ARBA00022989"/>
    </source>
</evidence>
<dbReference type="SUPFAM" id="SSF52540">
    <property type="entry name" value="P-loop containing nucleoside triphosphate hydrolases"/>
    <property type="match status" value="2"/>
</dbReference>
<feature type="compositionally biased region" description="Basic residues" evidence="9">
    <location>
        <begin position="817"/>
        <end position="826"/>
    </location>
</feature>
<feature type="domain" description="ABC transporter" evidence="11">
    <location>
        <begin position="272"/>
        <end position="502"/>
    </location>
</feature>
<accession>A0A0E1W4N9</accession>
<evidence type="ECO:0000256" key="2">
    <source>
        <dbReference type="ARBA" id="ARBA00022475"/>
    </source>
</evidence>
<feature type="region of interest" description="Disordered" evidence="9">
    <location>
        <begin position="792"/>
        <end position="1013"/>
    </location>
</feature>
<dbReference type="InterPro" id="IPR017871">
    <property type="entry name" value="ABC_transporter-like_CS"/>
</dbReference>
<evidence type="ECO:0000256" key="5">
    <source>
        <dbReference type="ARBA" id="ARBA00022741"/>
    </source>
</evidence>
<reference evidence="13" key="1">
    <citation type="submission" date="2009-05" db="EMBL/GenBank/DDBJ databases">
        <authorList>
            <person name="Harkins D.M."/>
            <person name="DeShazer D."/>
            <person name="Woods D.E."/>
            <person name="Brinkac L.M."/>
            <person name="Brown K.A."/>
            <person name="Hung G.C."/>
            <person name="Tuanyok A."/>
            <person name="Zhang B."/>
            <person name="Nierman W.C."/>
        </authorList>
    </citation>
    <scope>NUCLEOTIDE SEQUENCE [LARGE SCALE GENOMIC DNA]</scope>
    <source>
        <strain evidence="13">1710a</strain>
    </source>
</reference>
<dbReference type="Gene3D" id="3.40.50.300">
    <property type="entry name" value="P-loop containing nucleotide triphosphate hydrolases"/>
    <property type="match status" value="2"/>
</dbReference>
<dbReference type="GO" id="GO:0016020">
    <property type="term" value="C:membrane"/>
    <property type="evidence" value="ECO:0007669"/>
    <property type="project" value="UniProtKB-SubCell"/>
</dbReference>
<feature type="transmembrane region" description="Helical" evidence="10">
    <location>
        <begin position="1371"/>
        <end position="1389"/>
    </location>
</feature>
<name>A0A0E1W4N9_BURPE</name>
<dbReference type="InterPro" id="IPR047817">
    <property type="entry name" value="ABC2_TM_bact-type"/>
</dbReference>
<keyword evidence="3" id="KW-0997">Cell inner membrane</keyword>
<proteinExistence type="predicted"/>
<feature type="compositionally biased region" description="Basic and acidic residues" evidence="9">
    <location>
        <begin position="881"/>
        <end position="904"/>
    </location>
</feature>
<dbReference type="PANTHER" id="PTHR43038:SF4">
    <property type="entry name" value="RIBOSOME-ASSOCIATED ATPASE"/>
    <property type="match status" value="1"/>
</dbReference>
<feature type="domain" description="ABC transmembrane type-2" evidence="12">
    <location>
        <begin position="1217"/>
        <end position="1453"/>
    </location>
</feature>
<evidence type="ECO:0000256" key="10">
    <source>
        <dbReference type="SAM" id="Phobius"/>
    </source>
</evidence>
<gene>
    <name evidence="13" type="ORF">BURPS1710A_A1911</name>
</gene>
<dbReference type="Pfam" id="PF12698">
    <property type="entry name" value="ABC2_membrane_3"/>
    <property type="match status" value="1"/>
</dbReference>
<feature type="domain" description="ABC transporter" evidence="11">
    <location>
        <begin position="7"/>
        <end position="242"/>
    </location>
</feature>
<dbReference type="CDD" id="cd03230">
    <property type="entry name" value="ABC_DR_subfamily_A"/>
    <property type="match status" value="2"/>
</dbReference>
<dbReference type="GO" id="GO:0140359">
    <property type="term" value="F:ABC-type transporter activity"/>
    <property type="evidence" value="ECO:0007669"/>
    <property type="project" value="InterPro"/>
</dbReference>
<dbReference type="Pfam" id="PF00005">
    <property type="entry name" value="ABC_tran"/>
    <property type="match status" value="2"/>
</dbReference>
<dbReference type="SMART" id="SM00382">
    <property type="entry name" value="AAA"/>
    <property type="match status" value="2"/>
</dbReference>
<keyword evidence="4 10" id="KW-0812">Transmembrane</keyword>
<organism evidence="13">
    <name type="scientific">Burkholderia pseudomallei 1710a</name>
    <dbReference type="NCBI Taxonomy" id="320371"/>
    <lineage>
        <taxon>Bacteria</taxon>
        <taxon>Pseudomonadati</taxon>
        <taxon>Pseudomonadota</taxon>
        <taxon>Betaproteobacteria</taxon>
        <taxon>Burkholderiales</taxon>
        <taxon>Burkholderiaceae</taxon>
        <taxon>Burkholderia</taxon>
        <taxon>pseudomallei group</taxon>
    </lineage>
</organism>
<evidence type="ECO:0000256" key="8">
    <source>
        <dbReference type="ARBA" id="ARBA00023136"/>
    </source>
</evidence>